<keyword evidence="4 7" id="KW-0406">Ion transport</keyword>
<comment type="function">
    <text evidence="7">F(1)F(0) ATP synthase produces ATP from ADP in the presence of a proton or sodium gradient. F-type ATPases consist of two structural domains, F(1) containing the extramembraneous catalytic core and F(0) containing the membrane proton channel, linked together by a central stalk and a peripheral stalk. During catalysis, ATP synthesis in the catalytic domain of F(1) is coupled via a rotary mechanism of the central stalk subunits to proton translocation.</text>
</comment>
<evidence type="ECO:0000256" key="7">
    <source>
        <dbReference type="HAMAP-Rule" id="MF_01416"/>
    </source>
</evidence>
<evidence type="ECO:0000256" key="4">
    <source>
        <dbReference type="ARBA" id="ARBA00023065"/>
    </source>
</evidence>
<dbReference type="EMBL" id="BAABFT010000006">
    <property type="protein sequence ID" value="GAA4324793.1"/>
    <property type="molecule type" value="Genomic_DNA"/>
</dbReference>
<evidence type="ECO:0000256" key="1">
    <source>
        <dbReference type="ARBA" id="ARBA00004370"/>
    </source>
</evidence>
<comment type="function">
    <text evidence="7">This protein is part of the stalk that links CF(0) to CF(1). It either transmits conformational changes from CF(0) to CF(1) or is implicated in proton conduction.</text>
</comment>
<keyword evidence="5 7" id="KW-0472">Membrane</keyword>
<comment type="subcellular location">
    <subcellularLocation>
        <location evidence="7">Cell membrane</location>
        <topology evidence="7">Peripheral membrane protein</topology>
    </subcellularLocation>
    <subcellularLocation>
        <location evidence="1">Membrane</location>
    </subcellularLocation>
</comment>
<dbReference type="Proteomes" id="UP001500582">
    <property type="component" value="Unassembled WGS sequence"/>
</dbReference>
<dbReference type="InterPro" id="IPR026015">
    <property type="entry name" value="ATP_synth_OSCP/delta_N_sf"/>
</dbReference>
<evidence type="ECO:0000313" key="8">
    <source>
        <dbReference type="EMBL" id="GAA4324793.1"/>
    </source>
</evidence>
<comment type="caution">
    <text evidence="8">The sequence shown here is derived from an EMBL/GenBank/DDBJ whole genome shotgun (WGS) entry which is preliminary data.</text>
</comment>
<dbReference type="Gene3D" id="1.10.520.20">
    <property type="entry name" value="N-terminal domain of the delta subunit of the F1F0-ATP synthase"/>
    <property type="match status" value="1"/>
</dbReference>
<keyword evidence="2 7" id="KW-0813">Transport</keyword>
<proteinExistence type="inferred from homology"/>
<evidence type="ECO:0000313" key="9">
    <source>
        <dbReference type="Proteomes" id="UP001500582"/>
    </source>
</evidence>
<dbReference type="Pfam" id="PF00213">
    <property type="entry name" value="OSCP"/>
    <property type="match status" value="1"/>
</dbReference>
<evidence type="ECO:0000256" key="6">
    <source>
        <dbReference type="ARBA" id="ARBA00023310"/>
    </source>
</evidence>
<gene>
    <name evidence="7 8" type="primary">atpH</name>
    <name evidence="8" type="ORF">GCM10023149_26650</name>
</gene>
<dbReference type="NCBIfam" id="TIGR01145">
    <property type="entry name" value="ATP_synt_delta"/>
    <property type="match status" value="1"/>
</dbReference>
<dbReference type="SUPFAM" id="SSF47928">
    <property type="entry name" value="N-terminal domain of the delta subunit of the F1F0-ATP synthase"/>
    <property type="match status" value="1"/>
</dbReference>
<reference evidence="9" key="1">
    <citation type="journal article" date="2019" name="Int. J. Syst. Evol. Microbiol.">
        <title>The Global Catalogue of Microorganisms (GCM) 10K type strain sequencing project: providing services to taxonomists for standard genome sequencing and annotation.</title>
        <authorList>
            <consortium name="The Broad Institute Genomics Platform"/>
            <consortium name="The Broad Institute Genome Sequencing Center for Infectious Disease"/>
            <person name="Wu L."/>
            <person name="Ma J."/>
        </authorList>
    </citation>
    <scope>NUCLEOTIDE SEQUENCE [LARGE SCALE GENOMIC DNA]</scope>
    <source>
        <strain evidence="9">JCM 17705</strain>
    </source>
</reference>
<keyword evidence="9" id="KW-1185">Reference proteome</keyword>
<organism evidence="8 9">
    <name type="scientific">Mucilaginibacter gynuensis</name>
    <dbReference type="NCBI Taxonomy" id="1302236"/>
    <lineage>
        <taxon>Bacteria</taxon>
        <taxon>Pseudomonadati</taxon>
        <taxon>Bacteroidota</taxon>
        <taxon>Sphingobacteriia</taxon>
        <taxon>Sphingobacteriales</taxon>
        <taxon>Sphingobacteriaceae</taxon>
        <taxon>Mucilaginibacter</taxon>
    </lineage>
</organism>
<evidence type="ECO:0000256" key="3">
    <source>
        <dbReference type="ARBA" id="ARBA00022781"/>
    </source>
</evidence>
<protein>
    <recommendedName>
        <fullName evidence="7">ATP synthase subunit delta</fullName>
    </recommendedName>
    <alternativeName>
        <fullName evidence="7">ATP synthase F(1) sector subunit delta</fullName>
    </alternativeName>
    <alternativeName>
        <fullName evidence="7">F-type ATPase subunit delta</fullName>
        <shortName evidence="7">F-ATPase subunit delta</shortName>
    </alternativeName>
</protein>
<evidence type="ECO:0000256" key="2">
    <source>
        <dbReference type="ARBA" id="ARBA00022448"/>
    </source>
</evidence>
<sequence>MSELTVASRYAKSLIDLATEQNVVEETKADMVFFLKVLKENTQLNAVLGNPIVSQSKKVSIVDAIFGGKVSKLSISFFNIMINKGRGEVLLTTANEYINLYNLKKNIIKATVTSASPLTEANKQKMIADVQAATGSNSVILDAKVDPALIGGFVLTVGDRQIDTSIASDLKKLKTEFAQAAIQ</sequence>
<accession>A0ABP8GIT1</accession>
<dbReference type="PANTHER" id="PTHR11910">
    <property type="entry name" value="ATP SYNTHASE DELTA CHAIN"/>
    <property type="match status" value="1"/>
</dbReference>
<comment type="similarity">
    <text evidence="7">Belongs to the ATPase delta chain family.</text>
</comment>
<dbReference type="InterPro" id="IPR000711">
    <property type="entry name" value="ATPase_OSCP/dsu"/>
</dbReference>
<dbReference type="PRINTS" id="PR00125">
    <property type="entry name" value="ATPASEDELTA"/>
</dbReference>
<keyword evidence="7" id="KW-1003">Cell membrane</keyword>
<keyword evidence="6 7" id="KW-0066">ATP synthesis</keyword>
<name>A0ABP8GIT1_9SPHI</name>
<keyword evidence="3 7" id="KW-0375">Hydrogen ion transport</keyword>
<evidence type="ECO:0000256" key="5">
    <source>
        <dbReference type="ARBA" id="ARBA00023136"/>
    </source>
</evidence>
<dbReference type="RefSeq" id="WP_345211589.1">
    <property type="nucleotide sequence ID" value="NZ_BAABFT010000006.1"/>
</dbReference>
<keyword evidence="7" id="KW-0139">CF(1)</keyword>
<dbReference type="HAMAP" id="MF_01416">
    <property type="entry name" value="ATP_synth_delta_bact"/>
    <property type="match status" value="1"/>
</dbReference>